<dbReference type="AlphaFoldDB" id="D3P8P3"/>
<dbReference type="RefSeq" id="WP_013008329.1">
    <property type="nucleotide sequence ID" value="NC_013939.1"/>
</dbReference>
<dbReference type="InterPro" id="IPR020945">
    <property type="entry name" value="DMSO/NO3_reduct_chaperone"/>
</dbReference>
<gene>
    <name evidence="2" type="ordered locus">DEFDS_1625</name>
</gene>
<proteinExistence type="predicted"/>
<dbReference type="PANTHER" id="PTHR34227">
    <property type="entry name" value="CHAPERONE PROTEIN YCDY"/>
    <property type="match status" value="1"/>
</dbReference>
<dbReference type="PANTHER" id="PTHR34227:SF1">
    <property type="entry name" value="DIMETHYL SULFOXIDE REDUCTASE CHAPERONE-RELATED"/>
    <property type="match status" value="1"/>
</dbReference>
<dbReference type="Pfam" id="PF02613">
    <property type="entry name" value="Nitrate_red_del"/>
    <property type="match status" value="1"/>
</dbReference>
<dbReference type="EMBL" id="AP011529">
    <property type="protein sequence ID" value="BAI81083.1"/>
    <property type="molecule type" value="Genomic_DNA"/>
</dbReference>
<accession>D3P8P3</accession>
<dbReference type="Gene3D" id="1.10.3480.10">
    <property type="entry name" value="TorD-like"/>
    <property type="match status" value="1"/>
</dbReference>
<dbReference type="KEGG" id="ddf:DEFDS_1625"/>
<keyword evidence="1" id="KW-0143">Chaperone</keyword>
<sequence>MIDFSLLKESLLKEDFSKIPDSLKFDEIGFESLSSVFFILSLCFRYPDDNVYNKLKELLPSFKDFFEDYLNKELMLEDQSEMEAEYVRLFVTNYGGVIAVPYASFYLEEEKLLMGESTVQLRDMMEEEGFILKEDIKEVPDHIYILLEFASSLINKIIDLNKSGEDYKKTLATLFTVLYAYIGRFVVDFSDKVINESKLDFYRDAAKALKGLFVEIDEIFIDILEAN</sequence>
<dbReference type="OrthoDB" id="9790329at2"/>
<reference evidence="2 3" key="1">
    <citation type="journal article" date="2010" name="DNA Res.">
        <title>Bacterial lifestyle in a deep-sea hydrothermal vent chimney revealed by the genome sequence of the thermophilic bacterium Deferribacter desulfuricans SSM1.</title>
        <authorList>
            <person name="Takaki Y."/>
            <person name="Shimamura S."/>
            <person name="Nakagawa S."/>
            <person name="Fukuhara Y."/>
            <person name="Horikawa H."/>
            <person name="Ankai A."/>
            <person name="Harada T."/>
            <person name="Hosoyama A."/>
            <person name="Oguchi A."/>
            <person name="Fukui S."/>
            <person name="Fujita N."/>
            <person name="Takami H."/>
            <person name="Takai K."/>
        </authorList>
    </citation>
    <scope>NUCLEOTIDE SEQUENCE [LARGE SCALE GENOMIC DNA]</scope>
    <source>
        <strain evidence="3">DSM 14783 / JCM 11476 / NBRC 101012 / SSM1</strain>
    </source>
</reference>
<dbReference type="eggNOG" id="COG3381">
    <property type="taxonomic scope" value="Bacteria"/>
</dbReference>
<dbReference type="InterPro" id="IPR036411">
    <property type="entry name" value="TorD-like_sf"/>
</dbReference>
<organism evidence="2 3">
    <name type="scientific">Deferribacter desulfuricans (strain DSM 14783 / JCM 11476 / NBRC 101012 / SSM1)</name>
    <dbReference type="NCBI Taxonomy" id="639282"/>
    <lineage>
        <taxon>Bacteria</taxon>
        <taxon>Pseudomonadati</taxon>
        <taxon>Deferribacterota</taxon>
        <taxon>Deferribacteres</taxon>
        <taxon>Deferribacterales</taxon>
        <taxon>Deferribacteraceae</taxon>
        <taxon>Deferribacter</taxon>
    </lineage>
</organism>
<dbReference type="InterPro" id="IPR050289">
    <property type="entry name" value="TorD/DmsD_chaperones"/>
</dbReference>
<dbReference type="Proteomes" id="UP000001520">
    <property type="component" value="Chromosome"/>
</dbReference>
<keyword evidence="3" id="KW-1185">Reference proteome</keyword>
<dbReference type="HOGENOM" id="CLU_1203215_0_0_0"/>
<dbReference type="SUPFAM" id="SSF89155">
    <property type="entry name" value="TorD-like"/>
    <property type="match status" value="1"/>
</dbReference>
<evidence type="ECO:0000313" key="2">
    <source>
        <dbReference type="EMBL" id="BAI81083.1"/>
    </source>
</evidence>
<protein>
    <submittedName>
        <fullName evidence="2">Cytoplasmic chaperone TorD</fullName>
    </submittedName>
</protein>
<evidence type="ECO:0000313" key="3">
    <source>
        <dbReference type="Proteomes" id="UP000001520"/>
    </source>
</evidence>
<name>D3P8P3_DEFDS</name>
<dbReference type="STRING" id="639282.DEFDS_1625"/>
<evidence type="ECO:0000256" key="1">
    <source>
        <dbReference type="ARBA" id="ARBA00023186"/>
    </source>
</evidence>